<protein>
    <submittedName>
        <fullName evidence="2">Peptidase</fullName>
    </submittedName>
</protein>
<evidence type="ECO:0000256" key="1">
    <source>
        <dbReference type="ARBA" id="ARBA00022729"/>
    </source>
</evidence>
<dbReference type="PANTHER" id="PTHR15462">
    <property type="entry name" value="SERINE PROTEASE"/>
    <property type="match status" value="1"/>
</dbReference>
<sequence>MKEVTQDPKAVADYWTPERMRTAKPADIILPEKKQPVSTRPGILAATAVPTGSYGTFPYSTIGKVFFTDPRTGSNYVCSGTAVQSQNGSTVDTAGHCVAAGGENRYYTNWAFCPQYIDGSCPKGRWTARRLIADSVWLSSGSLYRDYGAAVVNTLNGQTLVAAVNGVQFGANLSRTQTWYALGYPAASPFNGNRMYQCISGRIADDSGTPQPIGISCNMTGGCSGGGWLINVNGTWYVNGHNDYKYGGTSNNMYSPYYGNEALNVYNTAQIA</sequence>
<reference evidence="2" key="1">
    <citation type="submission" date="2018-12" db="EMBL/GenBank/DDBJ databases">
        <title>Novel natural products biosynthetic potential of the class Ktedonobacteria.</title>
        <authorList>
            <person name="Zheng Y."/>
            <person name="Saitou A."/>
            <person name="Wang C.M."/>
            <person name="Toyoda A."/>
            <person name="Minakuchi Y."/>
            <person name="Sekiguchi Y."/>
            <person name="Ueda K."/>
            <person name="Takano H."/>
            <person name="Sakai Y."/>
            <person name="Yokota A."/>
            <person name="Yabe S."/>
        </authorList>
    </citation>
    <scope>NUCLEOTIDE SEQUENCE</scope>
    <source>
        <strain evidence="2">COM3</strain>
    </source>
</reference>
<dbReference type="Gene3D" id="2.40.10.10">
    <property type="entry name" value="Trypsin-like serine proteases"/>
    <property type="match status" value="2"/>
</dbReference>
<proteinExistence type="predicted"/>
<keyword evidence="1" id="KW-0732">Signal</keyword>
<gene>
    <name evidence="2" type="ORF">KTC_18970</name>
</gene>
<dbReference type="InterPro" id="IPR050966">
    <property type="entry name" value="Glutamyl_endopeptidase"/>
</dbReference>
<dbReference type="InterPro" id="IPR009003">
    <property type="entry name" value="Peptidase_S1_PA"/>
</dbReference>
<accession>A0A455SHC2</accession>
<dbReference type="SUPFAM" id="SSF50494">
    <property type="entry name" value="Trypsin-like serine proteases"/>
    <property type="match status" value="1"/>
</dbReference>
<dbReference type="InterPro" id="IPR043504">
    <property type="entry name" value="Peptidase_S1_PA_chymotrypsin"/>
</dbReference>
<dbReference type="EMBL" id="AP019376">
    <property type="protein sequence ID" value="BBH87146.1"/>
    <property type="molecule type" value="Genomic_DNA"/>
</dbReference>
<name>A0A455SHC2_9CHLR</name>
<dbReference type="AlphaFoldDB" id="A0A455SHC2"/>
<dbReference type="PANTHER" id="PTHR15462:SF19">
    <property type="entry name" value="PEPTIDASE S1 DOMAIN-CONTAINING PROTEIN"/>
    <property type="match status" value="1"/>
</dbReference>
<evidence type="ECO:0000313" key="2">
    <source>
        <dbReference type="EMBL" id="BBH87146.1"/>
    </source>
</evidence>
<organism evidence="2">
    <name type="scientific">Thermosporothrix sp. COM3</name>
    <dbReference type="NCBI Taxonomy" id="2490863"/>
    <lineage>
        <taxon>Bacteria</taxon>
        <taxon>Bacillati</taxon>
        <taxon>Chloroflexota</taxon>
        <taxon>Ktedonobacteria</taxon>
        <taxon>Ktedonobacterales</taxon>
        <taxon>Thermosporotrichaceae</taxon>
        <taxon>Thermosporothrix</taxon>
    </lineage>
</organism>